<organism evidence="5">
    <name type="scientific">Alsobacter sp. KACC 23698</name>
    <dbReference type="NCBI Taxonomy" id="3149229"/>
    <lineage>
        <taxon>Bacteria</taxon>
        <taxon>Pseudomonadati</taxon>
        <taxon>Pseudomonadota</taxon>
        <taxon>Alphaproteobacteria</taxon>
        <taxon>Hyphomicrobiales</taxon>
        <taxon>Alsobacteraceae</taxon>
        <taxon>Alsobacter</taxon>
    </lineage>
</organism>
<dbReference type="RefSeq" id="WP_406855749.1">
    <property type="nucleotide sequence ID" value="NZ_CP157484.1"/>
</dbReference>
<accession>A0AAU7JF23</accession>
<dbReference type="GO" id="GO:0071766">
    <property type="term" value="P:Actinobacterium-type cell wall biogenesis"/>
    <property type="evidence" value="ECO:0007669"/>
    <property type="project" value="UniProtKB-ARBA"/>
</dbReference>
<dbReference type="EMBL" id="CP157484">
    <property type="protein sequence ID" value="XBO38910.1"/>
    <property type="molecule type" value="Genomic_DNA"/>
</dbReference>
<dbReference type="CDD" id="cd05931">
    <property type="entry name" value="FAAL"/>
    <property type="match status" value="1"/>
</dbReference>
<dbReference type="InterPro" id="IPR020845">
    <property type="entry name" value="AMP-binding_CS"/>
</dbReference>
<dbReference type="InterPro" id="IPR040097">
    <property type="entry name" value="FAAL/FAAC"/>
</dbReference>
<dbReference type="InterPro" id="IPR009081">
    <property type="entry name" value="PP-bd_ACP"/>
</dbReference>
<dbReference type="SUPFAM" id="SSF56801">
    <property type="entry name" value="Acetyl-CoA synthetase-like"/>
    <property type="match status" value="1"/>
</dbReference>
<gene>
    <name evidence="5" type="ORF">ABEG18_25050</name>
</gene>
<dbReference type="InterPro" id="IPR000873">
    <property type="entry name" value="AMP-dep_synth/lig_dom"/>
</dbReference>
<dbReference type="SUPFAM" id="SSF47336">
    <property type="entry name" value="ACP-like"/>
    <property type="match status" value="1"/>
</dbReference>
<keyword evidence="3" id="KW-0472">Membrane</keyword>
<dbReference type="GO" id="GO:0016874">
    <property type="term" value="F:ligase activity"/>
    <property type="evidence" value="ECO:0007669"/>
    <property type="project" value="UniProtKB-KW"/>
</dbReference>
<proteinExistence type="inferred from homology"/>
<evidence type="ECO:0000256" key="2">
    <source>
        <dbReference type="ARBA" id="ARBA00022598"/>
    </source>
</evidence>
<dbReference type="PROSITE" id="PS00455">
    <property type="entry name" value="AMP_BINDING"/>
    <property type="match status" value="1"/>
</dbReference>
<dbReference type="InterPro" id="IPR036736">
    <property type="entry name" value="ACP-like_sf"/>
</dbReference>
<dbReference type="AlphaFoldDB" id="A0AAU7JF23"/>
<feature type="domain" description="Carrier" evidence="4">
    <location>
        <begin position="19"/>
        <end position="96"/>
    </location>
</feature>
<feature type="transmembrane region" description="Helical" evidence="3">
    <location>
        <begin position="178"/>
        <end position="199"/>
    </location>
</feature>
<evidence type="ECO:0000259" key="4">
    <source>
        <dbReference type="PROSITE" id="PS50075"/>
    </source>
</evidence>
<comment type="similarity">
    <text evidence="1">Belongs to the ATP-dependent AMP-binding enzyme family.</text>
</comment>
<name>A0AAU7JF23_9HYPH</name>
<keyword evidence="2" id="KW-0436">Ligase</keyword>
<dbReference type="Gene3D" id="1.10.1200.10">
    <property type="entry name" value="ACP-like"/>
    <property type="match status" value="1"/>
</dbReference>
<dbReference type="GO" id="GO:0016746">
    <property type="term" value="F:acyltransferase activity"/>
    <property type="evidence" value="ECO:0007669"/>
    <property type="project" value="InterPro"/>
</dbReference>
<dbReference type="Pfam" id="PF00501">
    <property type="entry name" value="AMP-binding"/>
    <property type="match status" value="1"/>
</dbReference>
<feature type="transmembrane region" description="Helical" evidence="3">
    <location>
        <begin position="333"/>
        <end position="356"/>
    </location>
</feature>
<dbReference type="SMART" id="SM00563">
    <property type="entry name" value="PlsC"/>
    <property type="match status" value="1"/>
</dbReference>
<dbReference type="InterPro" id="IPR042099">
    <property type="entry name" value="ANL_N_sf"/>
</dbReference>
<dbReference type="Pfam" id="PF00550">
    <property type="entry name" value="PP-binding"/>
    <property type="match status" value="1"/>
</dbReference>
<dbReference type="FunFam" id="3.40.50.12780:FF:000013">
    <property type="entry name" value="Long-chain-fatty-acid--AMP ligase FadD32"/>
    <property type="match status" value="1"/>
</dbReference>
<dbReference type="GO" id="GO:0006633">
    <property type="term" value="P:fatty acid biosynthetic process"/>
    <property type="evidence" value="ECO:0007669"/>
    <property type="project" value="TreeGrafter"/>
</dbReference>
<reference evidence="5" key="1">
    <citation type="submission" date="2024-05" db="EMBL/GenBank/DDBJ databases">
        <authorList>
            <person name="Kim S."/>
            <person name="Heo J."/>
            <person name="Choi H."/>
            <person name="Choi Y."/>
            <person name="Kwon S.-W."/>
            <person name="Kim Y."/>
        </authorList>
    </citation>
    <scope>NUCLEOTIDE SEQUENCE</scope>
    <source>
        <strain evidence="5">KACC 23698</strain>
    </source>
</reference>
<evidence type="ECO:0000256" key="3">
    <source>
        <dbReference type="SAM" id="Phobius"/>
    </source>
</evidence>
<dbReference type="Gene3D" id="3.30.300.30">
    <property type="match status" value="1"/>
</dbReference>
<dbReference type="GO" id="GO:0005886">
    <property type="term" value="C:plasma membrane"/>
    <property type="evidence" value="ECO:0007669"/>
    <property type="project" value="TreeGrafter"/>
</dbReference>
<dbReference type="GO" id="GO:0070566">
    <property type="term" value="F:adenylyltransferase activity"/>
    <property type="evidence" value="ECO:0007669"/>
    <property type="project" value="TreeGrafter"/>
</dbReference>
<keyword evidence="3" id="KW-0812">Transmembrane</keyword>
<dbReference type="PROSITE" id="PS50075">
    <property type="entry name" value="CARRIER"/>
    <property type="match status" value="1"/>
</dbReference>
<dbReference type="CDD" id="cd07989">
    <property type="entry name" value="LPLAT_AGPAT-like"/>
    <property type="match status" value="1"/>
</dbReference>
<feature type="transmembrane region" description="Helical" evidence="3">
    <location>
        <begin position="705"/>
        <end position="724"/>
    </location>
</feature>
<dbReference type="InterPro" id="IPR002123">
    <property type="entry name" value="Plipid/glycerol_acylTrfase"/>
</dbReference>
<evidence type="ECO:0000256" key="1">
    <source>
        <dbReference type="ARBA" id="ARBA00006432"/>
    </source>
</evidence>
<dbReference type="InterPro" id="IPR045851">
    <property type="entry name" value="AMP-bd_C_sf"/>
</dbReference>
<dbReference type="SUPFAM" id="SSF69593">
    <property type="entry name" value="Glycerol-3-phosphate (1)-acyltransferase"/>
    <property type="match status" value="1"/>
</dbReference>
<protein>
    <submittedName>
        <fullName evidence="5">AMP-binding protein</fullName>
    </submittedName>
</protein>
<dbReference type="PANTHER" id="PTHR22754">
    <property type="entry name" value="DISCO-INTERACTING PROTEIN 2 DIP2 -RELATED"/>
    <property type="match status" value="1"/>
</dbReference>
<dbReference type="PANTHER" id="PTHR22754:SF32">
    <property type="entry name" value="DISCO-INTERACTING PROTEIN 2"/>
    <property type="match status" value="1"/>
</dbReference>
<evidence type="ECO:0000313" key="5">
    <source>
        <dbReference type="EMBL" id="XBO38910.1"/>
    </source>
</evidence>
<keyword evidence="3" id="KW-1133">Transmembrane helix</keyword>
<sequence>MDGTTERSQAEQGRPVASQSAMAVAGALYAQLHGGRPPPPHLTPASSLDREWGFDSLSRAELLLRLERNFKVRLPETLLASAETLDALAAAAVSAGGRPTARAPAPVLSPGEVAAPVGAETLTAVLDWHAQRCPDRVHVVLHGGDGSEIQIRYGELRRRALAAAGGLQRAGLSPGERVALMLPTGADFIVAFFGVLYAGGAPMPLYPPSRPSQLLEHLQRQAEILRNATAAILIVPAEGRAVAAMLRLQVESLKLVATVHDLGDEPPDRAGRNAPHALALVQYTSGSTGRPKGVALSHANLLANIRAMGAAMEASSRDVFVSWLPLYHDMGLIGAWLGSLYFGAPVVIMAPLVFLVRPAEWLWTIQRHRATLTAAPNFAYELCIRKIADADLDGLDLSCLRMAANGAEAVSADTVRRFTERFARCGFRPSAMAPVYGLAENAVGLAFPPPGRAPVFDRIDRSALAREGRARPAPADASDAVEFVGCGRPLPGHEVRILDEAGETPDRREGRLQFRGPSATAGYVNDPAKTRDLFDGTWLNTGDLAYTVSGELFITGRSKDIIIRAGRHIYPEEIESAVGELDGVRRGCVAVFSAPDVKAGTEKIVVMAEARDFAPERLADLRARVTEAAGRLLDAPPEEVVLVPPHVVPKTSSGKLRRSAARDLYLAGRLAPSGLPPWLQGVRFALQSLSAAAARAGRTAGAYVFAARWWGAIVIGAAVGWPLVVAIPGRERRWRVLSALARTVLWAAGTPVALRGAERIVRDGVIAATHASYVDGLALAAVLPGPLTFVAKRELAGQWVAGPFLRALGTVFVARDSSDLAAADLGRTAAAARSGGLLVVFPEGTFTREPGLRPFRLGAFLVAAETGRPVTPVVLRGTRSVLRGDQWFPRKATIVVEALAPEAAEGTGFEAAVRLRDAVRRKMLPAFGEPDLAP</sequence>
<dbReference type="Pfam" id="PF01553">
    <property type="entry name" value="Acyltransferase"/>
    <property type="match status" value="1"/>
</dbReference>
<dbReference type="Gene3D" id="3.40.50.12780">
    <property type="entry name" value="N-terminal domain of ligase-like"/>
    <property type="match status" value="1"/>
</dbReference>